<dbReference type="InterPro" id="IPR005825">
    <property type="entry name" value="Ribosomal_uL24_CS"/>
</dbReference>
<evidence type="ECO:0000259" key="10">
    <source>
        <dbReference type="SMART" id="SM00739"/>
    </source>
</evidence>
<dbReference type="HOGENOM" id="CLU_093315_2_0_0"/>
<dbReference type="PANTHER" id="PTHR12903">
    <property type="entry name" value="MITOCHONDRIAL RIBOSOMAL PROTEIN L24"/>
    <property type="match status" value="1"/>
</dbReference>
<evidence type="ECO:0000313" key="11">
    <source>
        <dbReference type="EMBL" id="AFK06405.1"/>
    </source>
</evidence>
<dbReference type="InterPro" id="IPR005824">
    <property type="entry name" value="KOW"/>
</dbReference>
<name>I2F3A2_9BACT</name>
<dbReference type="HAMAP" id="MF_01326_B">
    <property type="entry name" value="Ribosomal_uL24_B"/>
    <property type="match status" value="1"/>
</dbReference>
<comment type="function">
    <text evidence="7 8">One of the proteins that surrounds the polypeptide exit tunnel on the outside of the subunit.</text>
</comment>
<dbReference type="KEGG" id="mpg:Theba_0688"/>
<dbReference type="InterPro" id="IPR003256">
    <property type="entry name" value="Ribosomal_uL24"/>
</dbReference>
<keyword evidence="5 8" id="KW-0687">Ribonucleoprotein</keyword>
<feature type="domain" description="KOW" evidence="10">
    <location>
        <begin position="3"/>
        <end position="30"/>
    </location>
</feature>
<comment type="similarity">
    <text evidence="1 8 9">Belongs to the universal ribosomal protein uL24 family.</text>
</comment>
<dbReference type="GO" id="GO:0019843">
    <property type="term" value="F:rRNA binding"/>
    <property type="evidence" value="ECO:0007669"/>
    <property type="project" value="UniProtKB-UniRule"/>
</dbReference>
<dbReference type="Pfam" id="PF17136">
    <property type="entry name" value="ribosomal_L24"/>
    <property type="match status" value="1"/>
</dbReference>
<evidence type="ECO:0000256" key="6">
    <source>
        <dbReference type="ARBA" id="ARBA00035206"/>
    </source>
</evidence>
<dbReference type="eggNOG" id="COG0198">
    <property type="taxonomic scope" value="Bacteria"/>
</dbReference>
<dbReference type="NCBIfam" id="TIGR01079">
    <property type="entry name" value="rplX_bact"/>
    <property type="match status" value="1"/>
</dbReference>
<evidence type="ECO:0000313" key="12">
    <source>
        <dbReference type="Proteomes" id="UP000002881"/>
    </source>
</evidence>
<dbReference type="Proteomes" id="UP000002881">
    <property type="component" value="Chromosome"/>
</dbReference>
<keyword evidence="4 8" id="KW-0689">Ribosomal protein</keyword>
<dbReference type="InterPro" id="IPR008991">
    <property type="entry name" value="Translation_prot_SH3-like_sf"/>
</dbReference>
<dbReference type="InterPro" id="IPR057264">
    <property type="entry name" value="Ribosomal_uL24_C"/>
</dbReference>
<organism evidence="11 12">
    <name type="scientific">Mesotoga prima MesG1.Ag.4.2</name>
    <dbReference type="NCBI Taxonomy" id="660470"/>
    <lineage>
        <taxon>Bacteria</taxon>
        <taxon>Thermotogati</taxon>
        <taxon>Thermotogota</taxon>
        <taxon>Thermotogae</taxon>
        <taxon>Kosmotogales</taxon>
        <taxon>Kosmotogaceae</taxon>
        <taxon>Mesotoga</taxon>
    </lineage>
</organism>
<reference evidence="11 12" key="1">
    <citation type="journal article" date="2012" name="Genome Biol. Evol.">
        <title>Genome Sequence of the Mesophilic Thermotogales Bacterium Mesotoga prima MesG1.Ag.4.2 Reveals the Largest Thermotogales Genome To Date.</title>
        <authorList>
            <person name="Zhaxybayeva O."/>
            <person name="Swithers K.S."/>
            <person name="Foght J."/>
            <person name="Green A.G."/>
            <person name="Bruce D."/>
            <person name="Detter C."/>
            <person name="Han S."/>
            <person name="Teshima H."/>
            <person name="Han J."/>
            <person name="Woyke T."/>
            <person name="Pitluck S."/>
            <person name="Nolan M."/>
            <person name="Ivanova N."/>
            <person name="Pati A."/>
            <person name="Land M.L."/>
            <person name="Dlutek M."/>
            <person name="Doolittle W.F."/>
            <person name="Noll K.M."/>
            <person name="Nesbo C.L."/>
        </authorList>
    </citation>
    <scope>NUCLEOTIDE SEQUENCE [LARGE SCALE GENOMIC DNA]</scope>
    <source>
        <strain evidence="12">mesG1.Ag.4.2</strain>
    </source>
</reference>
<dbReference type="InterPro" id="IPR014722">
    <property type="entry name" value="Rib_uL2_dom2"/>
</dbReference>
<proteinExistence type="inferred from homology"/>
<dbReference type="STRING" id="660470.Theba_0688"/>
<dbReference type="GO" id="GO:0003735">
    <property type="term" value="F:structural constituent of ribosome"/>
    <property type="evidence" value="ECO:0007669"/>
    <property type="project" value="InterPro"/>
</dbReference>
<protein>
    <recommendedName>
        <fullName evidence="6 8">Large ribosomal subunit protein uL24</fullName>
    </recommendedName>
</protein>
<dbReference type="PROSITE" id="PS01108">
    <property type="entry name" value="RIBOSOMAL_L24"/>
    <property type="match status" value="1"/>
</dbReference>
<dbReference type="Pfam" id="PF00467">
    <property type="entry name" value="KOW"/>
    <property type="match status" value="1"/>
</dbReference>
<dbReference type="GO" id="GO:0006412">
    <property type="term" value="P:translation"/>
    <property type="evidence" value="ECO:0007669"/>
    <property type="project" value="UniProtKB-UniRule"/>
</dbReference>
<dbReference type="GO" id="GO:1990904">
    <property type="term" value="C:ribonucleoprotein complex"/>
    <property type="evidence" value="ECO:0007669"/>
    <property type="project" value="UniProtKB-KW"/>
</dbReference>
<dbReference type="GeneID" id="87106532"/>
<keyword evidence="12" id="KW-1185">Reference proteome</keyword>
<dbReference type="FunFam" id="2.30.30.30:FF:000004">
    <property type="entry name" value="50S ribosomal protein L24"/>
    <property type="match status" value="1"/>
</dbReference>
<evidence type="ECO:0000256" key="3">
    <source>
        <dbReference type="ARBA" id="ARBA00022884"/>
    </source>
</evidence>
<keyword evidence="2 8" id="KW-0699">rRNA-binding</keyword>
<gene>
    <name evidence="8" type="primary">rplX</name>
    <name evidence="11" type="ORF">Theba_0688</name>
</gene>
<evidence type="ECO:0000256" key="9">
    <source>
        <dbReference type="RuleBase" id="RU003477"/>
    </source>
</evidence>
<accession>I2F3A2</accession>
<evidence type="ECO:0000256" key="1">
    <source>
        <dbReference type="ARBA" id="ARBA00010618"/>
    </source>
</evidence>
<evidence type="ECO:0000256" key="5">
    <source>
        <dbReference type="ARBA" id="ARBA00023274"/>
    </source>
</evidence>
<keyword evidence="3 8" id="KW-0694">RNA-binding</keyword>
<dbReference type="CDD" id="cd06089">
    <property type="entry name" value="KOW_RPL26"/>
    <property type="match status" value="1"/>
</dbReference>
<dbReference type="Gene3D" id="2.30.30.30">
    <property type="match status" value="1"/>
</dbReference>
<dbReference type="GO" id="GO:0005840">
    <property type="term" value="C:ribosome"/>
    <property type="evidence" value="ECO:0007669"/>
    <property type="project" value="UniProtKB-KW"/>
</dbReference>
<evidence type="ECO:0000256" key="4">
    <source>
        <dbReference type="ARBA" id="ARBA00022980"/>
    </source>
</evidence>
<evidence type="ECO:0000256" key="7">
    <source>
        <dbReference type="ARBA" id="ARBA00058688"/>
    </source>
</evidence>
<sequence>MSRVKKEDTVMIISGKDRGKKGKVLKTFPSEKKIIVEGVNFTKKHQRPTNQYREGGIIERESPIYVSKVMVVCPNCNKPTRVAHKILENGEKVRSCKKCGEIIDKV</sequence>
<evidence type="ECO:0000256" key="2">
    <source>
        <dbReference type="ARBA" id="ARBA00022730"/>
    </source>
</evidence>
<dbReference type="RefSeq" id="WP_006492356.1">
    <property type="nucleotide sequence ID" value="NC_017934.1"/>
</dbReference>
<dbReference type="SMART" id="SM00739">
    <property type="entry name" value="KOW"/>
    <property type="match status" value="1"/>
</dbReference>
<dbReference type="InterPro" id="IPR041988">
    <property type="entry name" value="Ribosomal_uL24_KOW"/>
</dbReference>
<dbReference type="EMBL" id="CP003532">
    <property type="protein sequence ID" value="AFK06405.1"/>
    <property type="molecule type" value="Genomic_DNA"/>
</dbReference>
<comment type="subunit">
    <text evidence="8">Part of the 50S ribosomal subunit.</text>
</comment>
<dbReference type="AlphaFoldDB" id="I2F3A2"/>
<evidence type="ECO:0000256" key="8">
    <source>
        <dbReference type="HAMAP-Rule" id="MF_01326"/>
    </source>
</evidence>
<comment type="function">
    <text evidence="8">One of two assembly initiator proteins, it binds directly to the 5'-end of the 23S rRNA, where it nucleates assembly of the 50S subunit.</text>
</comment>
<dbReference type="SUPFAM" id="SSF50104">
    <property type="entry name" value="Translation proteins SH3-like domain"/>
    <property type="match status" value="1"/>
</dbReference>